<dbReference type="OrthoDB" id="1189457at2"/>
<dbReference type="RefSeq" id="WP_139801372.1">
    <property type="nucleotide sequence ID" value="NZ_ARYN01000025.1"/>
</dbReference>
<accession>A0A1Y1SZH9</accession>
<dbReference type="Proteomes" id="UP000192746">
    <property type="component" value="Unassembled WGS sequence"/>
</dbReference>
<keyword evidence="2" id="KW-1185">Reference proteome</keyword>
<reference evidence="1 2" key="1">
    <citation type="submission" date="2013-04" db="EMBL/GenBank/DDBJ databases">
        <title>Zunongwangia sp. 22II14-10F7 Genome Sequencing.</title>
        <authorList>
            <person name="Lai Q."/>
            <person name="Shao Z."/>
        </authorList>
    </citation>
    <scope>NUCLEOTIDE SEQUENCE [LARGE SCALE GENOMIC DNA]</scope>
    <source>
        <strain evidence="1 2">22II14-10F7</strain>
    </source>
</reference>
<dbReference type="STRING" id="1185767.IIF7_18974"/>
<organism evidence="1 2">
    <name type="scientific">Zunongwangia atlantica 22II14-10F7</name>
    <dbReference type="NCBI Taxonomy" id="1185767"/>
    <lineage>
        <taxon>Bacteria</taxon>
        <taxon>Pseudomonadati</taxon>
        <taxon>Bacteroidota</taxon>
        <taxon>Flavobacteriia</taxon>
        <taxon>Flavobacteriales</taxon>
        <taxon>Flavobacteriaceae</taxon>
        <taxon>Zunongwangia</taxon>
    </lineage>
</organism>
<evidence type="ECO:0000313" key="1">
    <source>
        <dbReference type="EMBL" id="ORL43765.1"/>
    </source>
</evidence>
<evidence type="ECO:0000313" key="2">
    <source>
        <dbReference type="Proteomes" id="UP000192746"/>
    </source>
</evidence>
<proteinExistence type="predicted"/>
<dbReference type="AlphaFoldDB" id="A0A1Y1SZH9"/>
<sequence>MPELTHKIVVDFFENINLQLKDFPENSFFRMDLDELFGAFRSGINFPAMSIESPEGDGSKSLPENSVIGRFFAFTIWQRPQKGNFDQQNNMLDECERIGLKVIARMRFESKKPNSILYNKFKVSSVSWKQYGPVFNEHLYGYRFQGTFEGNESLKLNPDDWEDIATACP</sequence>
<protein>
    <submittedName>
        <fullName evidence="1">Uncharacterized protein</fullName>
    </submittedName>
</protein>
<comment type="caution">
    <text evidence="1">The sequence shown here is derived from an EMBL/GenBank/DDBJ whole genome shotgun (WGS) entry which is preliminary data.</text>
</comment>
<gene>
    <name evidence="1" type="ORF">IIF7_18974</name>
</gene>
<dbReference type="EMBL" id="ARYN01000025">
    <property type="protein sequence ID" value="ORL43765.1"/>
    <property type="molecule type" value="Genomic_DNA"/>
</dbReference>
<name>A0A1Y1SZH9_9FLAO</name>